<reference evidence="9 10" key="1">
    <citation type="submission" date="2024-03" db="EMBL/GenBank/DDBJ databases">
        <title>The complete genome of Streptomyces sirii sp.nov.</title>
        <authorList>
            <person name="Zakalyukina Y.V."/>
            <person name="Belik A.R."/>
            <person name="Biryukov M.V."/>
            <person name="Baturina O.A."/>
            <person name="Kabilov M.R."/>
        </authorList>
    </citation>
    <scope>NUCLEOTIDE SEQUENCE [LARGE SCALE GENOMIC DNA]</scope>
    <source>
        <strain evidence="9 10">BP-8</strain>
    </source>
</reference>
<feature type="domain" description="Carrier" evidence="7">
    <location>
        <begin position="900"/>
        <end position="975"/>
    </location>
</feature>
<dbReference type="EMBL" id="CP147982">
    <property type="protein sequence ID" value="WXK80021.1"/>
    <property type="molecule type" value="Genomic_DNA"/>
</dbReference>
<dbReference type="Pfam" id="PF00698">
    <property type="entry name" value="Acyl_transf_1"/>
    <property type="match status" value="1"/>
</dbReference>
<dbReference type="InterPro" id="IPR036736">
    <property type="entry name" value="ACP-like_sf"/>
</dbReference>
<dbReference type="SUPFAM" id="SSF53901">
    <property type="entry name" value="Thiolase-like"/>
    <property type="match status" value="1"/>
</dbReference>
<dbReference type="InterPro" id="IPR001227">
    <property type="entry name" value="Ac_transferase_dom_sf"/>
</dbReference>
<evidence type="ECO:0000259" key="8">
    <source>
        <dbReference type="PROSITE" id="PS52004"/>
    </source>
</evidence>
<dbReference type="SMART" id="SM00827">
    <property type="entry name" value="PKS_AT"/>
    <property type="match status" value="1"/>
</dbReference>
<dbReference type="CDD" id="cd00833">
    <property type="entry name" value="PKS"/>
    <property type="match status" value="1"/>
</dbReference>
<sequence length="989" mass="104033">MDTTPDDGLDRIAVVGLACRVPGADGTERLWQNLLAGQESIVRLPVTGDEPEGYVAAAAPIEGPGDFDAEFFGMTPREAELTDPQHRLFLEHCWTALEHAGCDPARYDGRVGVWGGCGVNTYLVLNVLPQYRRSDLLREYPAALLHGNDKDYLATRTAYRLGLTGPALSVQTACSTSLVAVAQACQSLLDYQCDMALAGGAALKLPQEWGHVHEEGGIQSADGHCRPFDADAGGTVFGSGVGVVALKRLEDALADGDTVHAVILGAAVNNDGARRVGYAAPSVDGQAEVIAEAYRAAGISAATVGFVEAHGTGTPVGDPIELAALDEVFRAAGAAEGSVLVGSVKSNLGHLNAASGVVGLIKAVLAVRHGQVPPTVHYRTRNPRTAADSPFTVNDTPRPWPRRDAPRRAGVSSFGVGGTNVHVVLEEPPARTPSGTTRRVRAHQIVPLSARTPEALEQARDRLVAGLREDALGALPDVAHTLQRGRRHFAHRMAVVGATGPDAAAALGEAAGRRAADPARVAFLFPGQGSQYSGMTAGLRQTEPVFAAEIDRCARILETETGRDLRELLAQPAPDAGPDPLTSTELAQPALFAVEYALARTVRGLGVEPVGMLGHSLGEWVAATLAGVFSLPDALRLVAARGRLMAEMAPGDMLAVQLTEDEARALERPGLVLAAVNAPRQCVLSGTSAAVAAAADELARRGVQTRLLETSHAFHSPSLDPMLEPFAALVAEVPRHAPRTPFVSGVSGTWITDAQATDPAYWAEQARRPVRCADGLRTLADAGAPVLLEAGPGRTLGRFAAQVAGPGTVAVAAVRGPRQAGPDDRVLLSAVARLWEHGVEVDWAAFSAPEERHTVPLPTYAFQRRTHWARAPEDDRPTKAADEAGTSPAPPAPAHGTGASPEDEVLARTRQLWSELLGVVDIAPGDDFFALGGDSLLATRLASRMHRAFGVRLPLDELFDEPSLERMAKLVTAHGGALDHASTDPTEKR</sequence>
<feature type="region of interest" description="Disordered" evidence="6">
    <location>
        <begin position="866"/>
        <end position="904"/>
    </location>
</feature>
<dbReference type="InterPro" id="IPR014030">
    <property type="entry name" value="Ketoacyl_synth_N"/>
</dbReference>
<dbReference type="InterPro" id="IPR018201">
    <property type="entry name" value="Ketoacyl_synth_AS"/>
</dbReference>
<dbReference type="PROSITE" id="PS52004">
    <property type="entry name" value="KS3_2"/>
    <property type="match status" value="1"/>
</dbReference>
<keyword evidence="5" id="KW-0012">Acyltransferase</keyword>
<dbReference type="Pfam" id="PF00109">
    <property type="entry name" value="ketoacyl-synt"/>
    <property type="match status" value="1"/>
</dbReference>
<feature type="region of interest" description="Disordered" evidence="6">
    <location>
        <begin position="375"/>
        <end position="406"/>
    </location>
</feature>
<organism evidence="9 10">
    <name type="scientific">Streptomyces sirii</name>
    <dbReference type="NCBI Taxonomy" id="3127701"/>
    <lineage>
        <taxon>Bacteria</taxon>
        <taxon>Bacillati</taxon>
        <taxon>Actinomycetota</taxon>
        <taxon>Actinomycetes</taxon>
        <taxon>Kitasatosporales</taxon>
        <taxon>Streptomycetaceae</taxon>
        <taxon>Streptomyces</taxon>
    </lineage>
</organism>
<dbReference type="Pfam" id="PF16197">
    <property type="entry name" value="KAsynt_C_assoc"/>
    <property type="match status" value="1"/>
</dbReference>
<proteinExistence type="predicted"/>
<keyword evidence="2" id="KW-0597">Phosphoprotein</keyword>
<name>A0ABZ2QTZ5_9ACTN</name>
<feature type="domain" description="Ketosynthase family 3 (KS3)" evidence="8">
    <location>
        <begin position="9"/>
        <end position="427"/>
    </location>
</feature>
<dbReference type="InterPro" id="IPR020806">
    <property type="entry name" value="PKS_PP-bd"/>
</dbReference>
<dbReference type="SUPFAM" id="SSF55048">
    <property type="entry name" value="Probable ACP-binding domain of malonyl-CoA ACP transacylase"/>
    <property type="match status" value="1"/>
</dbReference>
<dbReference type="PROSITE" id="PS50075">
    <property type="entry name" value="CARRIER"/>
    <property type="match status" value="1"/>
</dbReference>
<dbReference type="InterPro" id="IPR020841">
    <property type="entry name" value="PKS_Beta-ketoAc_synthase_dom"/>
</dbReference>
<dbReference type="PANTHER" id="PTHR43775">
    <property type="entry name" value="FATTY ACID SYNTHASE"/>
    <property type="match status" value="1"/>
</dbReference>
<evidence type="ECO:0000256" key="5">
    <source>
        <dbReference type="ARBA" id="ARBA00023315"/>
    </source>
</evidence>
<feature type="compositionally biased region" description="Basic and acidic residues" evidence="6">
    <location>
        <begin position="870"/>
        <end position="882"/>
    </location>
</feature>
<keyword evidence="3" id="KW-0808">Transferase</keyword>
<dbReference type="PANTHER" id="PTHR43775:SF37">
    <property type="entry name" value="SI:DKEY-61P9.11"/>
    <property type="match status" value="1"/>
</dbReference>
<dbReference type="Gene3D" id="3.40.366.10">
    <property type="entry name" value="Malonyl-Coenzyme A Acyl Carrier Protein, domain 2"/>
    <property type="match status" value="1"/>
</dbReference>
<dbReference type="InterPro" id="IPR032821">
    <property type="entry name" value="PKS_assoc"/>
</dbReference>
<evidence type="ECO:0000256" key="6">
    <source>
        <dbReference type="SAM" id="MobiDB-lite"/>
    </source>
</evidence>
<dbReference type="SMART" id="SM00823">
    <property type="entry name" value="PKS_PP"/>
    <property type="match status" value="1"/>
</dbReference>
<dbReference type="Pfam" id="PF00550">
    <property type="entry name" value="PP-binding"/>
    <property type="match status" value="1"/>
</dbReference>
<protein>
    <submittedName>
        <fullName evidence="9">Beta-ketoacyl synthase N-terminal-like domain-containing protein</fullName>
    </submittedName>
</protein>
<dbReference type="InterPro" id="IPR009081">
    <property type="entry name" value="PP-bd_ACP"/>
</dbReference>
<dbReference type="PROSITE" id="PS00012">
    <property type="entry name" value="PHOSPHOPANTETHEINE"/>
    <property type="match status" value="1"/>
</dbReference>
<dbReference type="InterPro" id="IPR014031">
    <property type="entry name" value="Ketoacyl_synth_C"/>
</dbReference>
<dbReference type="Gene3D" id="3.30.70.3290">
    <property type="match status" value="1"/>
</dbReference>
<dbReference type="InterPro" id="IPR006162">
    <property type="entry name" value="Ppantetheine_attach_site"/>
</dbReference>
<dbReference type="Pfam" id="PF02801">
    <property type="entry name" value="Ketoacyl-synt_C"/>
    <property type="match status" value="1"/>
</dbReference>
<keyword evidence="10" id="KW-1185">Reference proteome</keyword>
<accession>A0ABZ2QTZ5</accession>
<dbReference type="SUPFAM" id="SSF47336">
    <property type="entry name" value="ACP-like"/>
    <property type="match status" value="1"/>
</dbReference>
<evidence type="ECO:0000313" key="9">
    <source>
        <dbReference type="EMBL" id="WXK80021.1"/>
    </source>
</evidence>
<dbReference type="PROSITE" id="PS00606">
    <property type="entry name" value="KS3_1"/>
    <property type="match status" value="1"/>
</dbReference>
<evidence type="ECO:0000256" key="2">
    <source>
        <dbReference type="ARBA" id="ARBA00022553"/>
    </source>
</evidence>
<dbReference type="Gene3D" id="3.40.47.10">
    <property type="match status" value="1"/>
</dbReference>
<dbReference type="SMART" id="SM00825">
    <property type="entry name" value="PKS_KS"/>
    <property type="match status" value="1"/>
</dbReference>
<keyword evidence="1" id="KW-0596">Phosphopantetheine</keyword>
<dbReference type="InterPro" id="IPR016039">
    <property type="entry name" value="Thiolase-like"/>
</dbReference>
<evidence type="ECO:0000259" key="7">
    <source>
        <dbReference type="PROSITE" id="PS50075"/>
    </source>
</evidence>
<dbReference type="Gene3D" id="1.10.1200.10">
    <property type="entry name" value="ACP-like"/>
    <property type="match status" value="1"/>
</dbReference>
<dbReference type="RefSeq" id="WP_407288204.1">
    <property type="nucleotide sequence ID" value="NZ_CP147982.1"/>
</dbReference>
<keyword evidence="4" id="KW-0045">Antibiotic biosynthesis</keyword>
<dbReference type="InterPro" id="IPR050091">
    <property type="entry name" value="PKS_NRPS_Biosynth_Enz"/>
</dbReference>
<evidence type="ECO:0000256" key="4">
    <source>
        <dbReference type="ARBA" id="ARBA00023194"/>
    </source>
</evidence>
<dbReference type="InterPro" id="IPR016035">
    <property type="entry name" value="Acyl_Trfase/lysoPLipase"/>
</dbReference>
<dbReference type="InterPro" id="IPR016036">
    <property type="entry name" value="Malonyl_transacylase_ACP-bd"/>
</dbReference>
<dbReference type="SUPFAM" id="SSF52151">
    <property type="entry name" value="FabD/lysophospholipase-like"/>
    <property type="match status" value="1"/>
</dbReference>
<evidence type="ECO:0000313" key="10">
    <source>
        <dbReference type="Proteomes" id="UP001626628"/>
    </source>
</evidence>
<dbReference type="InterPro" id="IPR014043">
    <property type="entry name" value="Acyl_transferase_dom"/>
</dbReference>
<evidence type="ECO:0000256" key="1">
    <source>
        <dbReference type="ARBA" id="ARBA00022450"/>
    </source>
</evidence>
<evidence type="ECO:0000256" key="3">
    <source>
        <dbReference type="ARBA" id="ARBA00022679"/>
    </source>
</evidence>
<gene>
    <name evidence="9" type="ORF">WAB15_30735</name>
</gene>
<dbReference type="Proteomes" id="UP001626628">
    <property type="component" value="Chromosome"/>
</dbReference>